<feature type="region of interest" description="Disordered" evidence="1">
    <location>
        <begin position="1"/>
        <end position="59"/>
    </location>
</feature>
<evidence type="ECO:0000313" key="3">
    <source>
        <dbReference type="Proteomes" id="UP000016922"/>
    </source>
</evidence>
<reference evidence="2 3" key="1">
    <citation type="journal article" date="2013" name="BMC Genomics">
        <title>Genomics-driven discovery of the pneumocandin biosynthetic gene cluster in the fungus Glarea lozoyensis.</title>
        <authorList>
            <person name="Chen L."/>
            <person name="Yue Q."/>
            <person name="Zhang X."/>
            <person name="Xiang M."/>
            <person name="Wang C."/>
            <person name="Li S."/>
            <person name="Che Y."/>
            <person name="Ortiz-Lopez F.J."/>
            <person name="Bills G.F."/>
            <person name="Liu X."/>
            <person name="An Z."/>
        </authorList>
    </citation>
    <scope>NUCLEOTIDE SEQUENCE [LARGE SCALE GENOMIC DNA]</scope>
    <source>
        <strain evidence="3">ATCC 20868 / MF5171</strain>
    </source>
</reference>
<organism evidence="2 3">
    <name type="scientific">Glarea lozoyensis (strain ATCC 20868 / MF5171)</name>
    <dbReference type="NCBI Taxonomy" id="1116229"/>
    <lineage>
        <taxon>Eukaryota</taxon>
        <taxon>Fungi</taxon>
        <taxon>Dikarya</taxon>
        <taxon>Ascomycota</taxon>
        <taxon>Pezizomycotina</taxon>
        <taxon>Leotiomycetes</taxon>
        <taxon>Helotiales</taxon>
        <taxon>Helotiaceae</taxon>
        <taxon>Glarea</taxon>
    </lineage>
</organism>
<evidence type="ECO:0000313" key="2">
    <source>
        <dbReference type="EMBL" id="EPE30338.1"/>
    </source>
</evidence>
<proteinExistence type="predicted"/>
<dbReference type="AlphaFoldDB" id="S3DVD5"/>
<dbReference type="KEGG" id="glz:GLAREA_13061"/>
<evidence type="ECO:0000256" key="1">
    <source>
        <dbReference type="SAM" id="MobiDB-lite"/>
    </source>
</evidence>
<gene>
    <name evidence="2" type="ORF">GLAREA_13061</name>
</gene>
<sequence length="59" mass="5977">MTQEGVGKEVGTSGGVASPSKQGTSSPGVAGEGSFSEEMEEVSNMSNGDATKKRKKVLD</sequence>
<accession>S3DVD5</accession>
<dbReference type="GeneID" id="19472101"/>
<protein>
    <submittedName>
        <fullName evidence="2">Uncharacterized protein</fullName>
    </submittedName>
</protein>
<keyword evidence="3" id="KW-1185">Reference proteome</keyword>
<dbReference type="RefSeq" id="XP_008082731.1">
    <property type="nucleotide sequence ID" value="XM_008084540.1"/>
</dbReference>
<name>S3DVD5_GLAL2</name>
<dbReference type="EMBL" id="KE145364">
    <property type="protein sequence ID" value="EPE30338.1"/>
    <property type="molecule type" value="Genomic_DNA"/>
</dbReference>
<dbReference type="Proteomes" id="UP000016922">
    <property type="component" value="Unassembled WGS sequence"/>
</dbReference>
<dbReference type="HOGENOM" id="CLU_2960955_0_0_1"/>